<dbReference type="PANTHER" id="PTHR10773:SF19">
    <property type="match status" value="1"/>
</dbReference>
<dbReference type="EnsemblMetazoa" id="XM_003240699.4">
    <property type="protein sequence ID" value="XP_003240747.1"/>
    <property type="gene ID" value="LOC100573528"/>
</dbReference>
<reference evidence="2" key="2">
    <citation type="submission" date="2022-06" db="UniProtKB">
        <authorList>
            <consortium name="EnsemblMetazoa"/>
        </authorList>
    </citation>
    <scope>IDENTIFICATION</scope>
</reference>
<dbReference type="GeneID" id="100573528"/>
<protein>
    <submittedName>
        <fullName evidence="2">Uncharacterized protein</fullName>
    </submittedName>
</protein>
<dbReference type="PANTHER" id="PTHR10773">
    <property type="entry name" value="DNA-DIRECTED RNA POLYMERASES I, II, AND III SUBUNIT RPABC2"/>
    <property type="match status" value="1"/>
</dbReference>
<evidence type="ECO:0000256" key="1">
    <source>
        <dbReference type="SAM" id="MobiDB-lite"/>
    </source>
</evidence>
<proteinExistence type="predicted"/>
<feature type="compositionally biased region" description="Basic residues" evidence="1">
    <location>
        <begin position="277"/>
        <end position="288"/>
    </location>
</feature>
<reference evidence="3" key="1">
    <citation type="submission" date="2010-06" db="EMBL/GenBank/DDBJ databases">
        <authorList>
            <person name="Jiang H."/>
            <person name="Abraham K."/>
            <person name="Ali S."/>
            <person name="Alsbrooks S.L."/>
            <person name="Anim B.N."/>
            <person name="Anosike U.S."/>
            <person name="Attaway T."/>
            <person name="Bandaranaike D.P."/>
            <person name="Battles P.K."/>
            <person name="Bell S.N."/>
            <person name="Bell A.V."/>
            <person name="Beltran B."/>
            <person name="Bickham C."/>
            <person name="Bustamante Y."/>
            <person name="Caleb T."/>
            <person name="Canada A."/>
            <person name="Cardenas V."/>
            <person name="Carter K."/>
            <person name="Chacko J."/>
            <person name="Chandrabose M.N."/>
            <person name="Chavez D."/>
            <person name="Chavez A."/>
            <person name="Chen L."/>
            <person name="Chu H.-S."/>
            <person name="Claassen K.J."/>
            <person name="Cockrell R."/>
            <person name="Collins M."/>
            <person name="Cooper J.A."/>
            <person name="Cree A."/>
            <person name="Curry S.M."/>
            <person name="Da Y."/>
            <person name="Dao M.D."/>
            <person name="Das B."/>
            <person name="Davila M.-L."/>
            <person name="Davy-Carroll L."/>
            <person name="Denson S."/>
            <person name="Dinh H."/>
            <person name="Ebong V.E."/>
            <person name="Edwards J.R."/>
            <person name="Egan A."/>
            <person name="El-Daye J."/>
            <person name="Escobedo L."/>
            <person name="Fernandez S."/>
            <person name="Fernando P.R."/>
            <person name="Flagg N."/>
            <person name="Forbes L.D."/>
            <person name="Fowler R.G."/>
            <person name="Fu Q."/>
            <person name="Gabisi R.A."/>
            <person name="Ganer J."/>
            <person name="Garbino Pronczuk A."/>
            <person name="Garcia R.M."/>
            <person name="Garner T."/>
            <person name="Garrett T.E."/>
            <person name="Gonzalez D.A."/>
            <person name="Hamid H."/>
            <person name="Hawkins E.S."/>
            <person name="Hirani K."/>
            <person name="Hogues M.E."/>
            <person name="Hollins B."/>
            <person name="Hsiao C.-H."/>
            <person name="Jabil R."/>
            <person name="James M.L."/>
            <person name="Jhangiani S.N."/>
            <person name="Johnson B."/>
            <person name="Johnson Q."/>
            <person name="Joshi V."/>
            <person name="Kalu J.B."/>
            <person name="Kam C."/>
            <person name="Kashfia A."/>
            <person name="Keebler J."/>
            <person name="Kisamo H."/>
            <person name="Kovar C.L."/>
            <person name="Lago L.A."/>
            <person name="Lai C.-Y."/>
            <person name="Laidlaw J."/>
            <person name="Lara F."/>
            <person name="Le T.-K."/>
            <person name="Lee S.L."/>
            <person name="Legall F.H."/>
            <person name="Lemon S.J."/>
            <person name="Lewis L.R."/>
            <person name="Li B."/>
            <person name="Liu Y."/>
            <person name="Liu Y.-S."/>
            <person name="Lopez J."/>
            <person name="Lozado R.J."/>
            <person name="Lu J."/>
            <person name="Madu R.C."/>
            <person name="Maheshwari M."/>
            <person name="Maheshwari R."/>
            <person name="Malloy K."/>
            <person name="Martinez E."/>
            <person name="Mathew T."/>
            <person name="Mercado I.C."/>
            <person name="Mercado C."/>
            <person name="Meyer B."/>
            <person name="Montgomery K."/>
            <person name="Morgan M.B."/>
            <person name="Munidasa M."/>
            <person name="Nazareth L.V."/>
            <person name="Nelson J."/>
            <person name="Ng B.M."/>
            <person name="Nguyen N.B."/>
            <person name="Nguyen P.Q."/>
            <person name="Nguyen T."/>
            <person name="Obregon M."/>
            <person name="Okwuonu G.O."/>
            <person name="Onwere C.G."/>
            <person name="Orozco G."/>
            <person name="Parra A."/>
            <person name="Patel S."/>
            <person name="Patil S."/>
            <person name="Perez A."/>
            <person name="Perez Y."/>
            <person name="Pham C."/>
            <person name="Primus E.L."/>
            <person name="Pu L.-L."/>
            <person name="Puazo M."/>
            <person name="Qin X."/>
            <person name="Quiroz J.B."/>
            <person name="Reese J."/>
            <person name="Richards S."/>
            <person name="Rives C.M."/>
            <person name="Robberts R."/>
            <person name="Ruiz S.J."/>
            <person name="Ruiz M.J."/>
            <person name="Santibanez J."/>
            <person name="Schneider B.W."/>
            <person name="Sisson I."/>
            <person name="Smith M."/>
            <person name="Sodergren E."/>
            <person name="Song X.-Z."/>
            <person name="Song B.B."/>
            <person name="Summersgill H."/>
            <person name="Thelus R."/>
            <person name="Thornton R.D."/>
            <person name="Trejos Z.Y."/>
            <person name="Usmani K."/>
            <person name="Vattathil S."/>
            <person name="Villasana D."/>
            <person name="Walker D.L."/>
            <person name="Wang S."/>
            <person name="Wang K."/>
            <person name="White C.S."/>
            <person name="Williams A.C."/>
            <person name="Williamson J."/>
            <person name="Wilson K."/>
            <person name="Woghiren I.O."/>
            <person name="Woodworth J.R."/>
            <person name="Worley K.C."/>
            <person name="Wright R.A."/>
            <person name="Wu W."/>
            <person name="Young L."/>
            <person name="Zhang L."/>
            <person name="Zhang J."/>
            <person name="Zhu Y."/>
            <person name="Muzny D.M."/>
            <person name="Weinstock G."/>
            <person name="Gibbs R.A."/>
        </authorList>
    </citation>
    <scope>NUCLEOTIDE SEQUENCE [LARGE SCALE GENOMIC DNA]</scope>
    <source>
        <strain evidence="3">LSR1</strain>
    </source>
</reference>
<keyword evidence="3" id="KW-1185">Reference proteome</keyword>
<accession>A0A8R1W4Q7</accession>
<name>A0A8R1W4Q7_ACYPI</name>
<feature type="region of interest" description="Disordered" evidence="1">
    <location>
        <begin position="256"/>
        <end position="289"/>
    </location>
</feature>
<dbReference type="KEGG" id="api:100573528"/>
<evidence type="ECO:0000313" key="3">
    <source>
        <dbReference type="Proteomes" id="UP000007819"/>
    </source>
</evidence>
<dbReference type="RefSeq" id="XP_003240747.1">
    <property type="nucleotide sequence ID" value="XM_003240699.3"/>
</dbReference>
<dbReference type="AlphaFoldDB" id="A0A8R1W4Q7"/>
<dbReference type="OrthoDB" id="10492649at2759"/>
<sequence length="853" mass="100340">MNSRTRKMLNMATEHRVPTKSSADYAYANHKVMVLDQYCLQNLPQNNSIIDQINILNEVVLQQEKQNILFEVEQKKQNDVLLPASYSIRNENSVICLDNSYSSGSDKYEYQNLSQNNYVVDQNISYDLELENQNILFEVEQENQNDVLLHASYSKRNKNSAIDDDNSYFSGSDKYENQNLPQNNYVVNQNISFEVEVENQNILFEVEQENQNDNSAINDDNSYISGSDEYEIQFGNNNRNEYNNLTQNSIIDHISESEDEDKLGSSNENEHNDLTKKGTKRKRNKHVTSVRERNQIKFQKKVEKHNLKPPCISCKKNCITLIPEMLRLEINKQFWSVSKDEQRMYVINSVERRDVKRRRGHDEIRKKWSFYYTLTNLDGIKVYVCKLFYLATLGFSSKNDYFIQNICSNMTEKSAIVSPLNKITRTAWNKCDLEPIKEHINSFNPTVAHYRREHAPNRKYLPNEINAIYMYSDFKEKNPAIKFSYDVYRRTLREMNISFTKLGHEECELCELFDQHDSTHTKQTLNEQYNICDVCKNYTLHLEKYINARAKYESHAVQKKKDDEIYVSADLQKVIMLPRMENFKAAIFTKRVIAFNESFVPIGPKGYIKPLAIIWHEDIQGRKQEDLTSCFHAFFLHFKDMKKITIWLDNCSAQNKNWCFLTFLVQIINSQDIQALEISLFYFQPGHSFMSADHFHHQVELAMKKMGKIYDYSDFEQCIKSANKGFVDTKVMRVEEFFDFKSECSVYKLNKKLVRPMLNDIVHIKAERGLDYLMYSTTYDDYSPLQQLDFLKQSTLKKGIEQPLQKVSPRGIHPSKKQSIIQVLLPLMPQNRRKFWLDFPTSETANDLYEEGD</sequence>
<evidence type="ECO:0000313" key="2">
    <source>
        <dbReference type="EnsemblMetazoa" id="XP_003240747.1"/>
    </source>
</evidence>
<organism evidence="2 3">
    <name type="scientific">Acyrthosiphon pisum</name>
    <name type="common">Pea aphid</name>
    <dbReference type="NCBI Taxonomy" id="7029"/>
    <lineage>
        <taxon>Eukaryota</taxon>
        <taxon>Metazoa</taxon>
        <taxon>Ecdysozoa</taxon>
        <taxon>Arthropoda</taxon>
        <taxon>Hexapoda</taxon>
        <taxon>Insecta</taxon>
        <taxon>Pterygota</taxon>
        <taxon>Neoptera</taxon>
        <taxon>Paraneoptera</taxon>
        <taxon>Hemiptera</taxon>
        <taxon>Sternorrhyncha</taxon>
        <taxon>Aphidomorpha</taxon>
        <taxon>Aphidoidea</taxon>
        <taxon>Aphididae</taxon>
        <taxon>Macrosiphini</taxon>
        <taxon>Acyrthosiphon</taxon>
    </lineage>
</organism>
<dbReference type="Proteomes" id="UP000007819">
    <property type="component" value="Chromosome A1"/>
</dbReference>